<dbReference type="InterPro" id="IPR026350">
    <property type="entry name" value="GxxExxY"/>
</dbReference>
<protein>
    <submittedName>
        <fullName evidence="1">GxxExxY protein</fullName>
    </submittedName>
</protein>
<keyword evidence="2" id="KW-1185">Reference proteome</keyword>
<dbReference type="Proteomes" id="UP001163821">
    <property type="component" value="Unassembled WGS sequence"/>
</dbReference>
<reference evidence="1" key="1">
    <citation type="submission" date="2022-10" db="EMBL/GenBank/DDBJ databases">
        <title>Gaoshiqiia sediminis gen. nov., sp. nov., isolated from coastal sediment.</title>
        <authorList>
            <person name="Yu W.X."/>
            <person name="Mu D.S."/>
            <person name="Du J.Z."/>
            <person name="Liang Y.Q."/>
        </authorList>
    </citation>
    <scope>NUCLEOTIDE SEQUENCE</scope>
    <source>
        <strain evidence="1">A06</strain>
    </source>
</reference>
<comment type="caution">
    <text evidence="1">The sequence shown here is derived from an EMBL/GenBank/DDBJ whole genome shotgun (WGS) entry which is preliminary data.</text>
</comment>
<evidence type="ECO:0000313" key="1">
    <source>
        <dbReference type="EMBL" id="MCW0482642.1"/>
    </source>
</evidence>
<name>A0AA42C9M1_9BACT</name>
<dbReference type="Pfam" id="PF13366">
    <property type="entry name" value="PDDEXK_3"/>
    <property type="match status" value="1"/>
</dbReference>
<organism evidence="1 2">
    <name type="scientific">Gaoshiqia sediminis</name>
    <dbReference type="NCBI Taxonomy" id="2986998"/>
    <lineage>
        <taxon>Bacteria</taxon>
        <taxon>Pseudomonadati</taxon>
        <taxon>Bacteroidota</taxon>
        <taxon>Bacteroidia</taxon>
        <taxon>Marinilabiliales</taxon>
        <taxon>Prolixibacteraceae</taxon>
        <taxon>Gaoshiqia</taxon>
    </lineage>
</organism>
<dbReference type="RefSeq" id="WP_282591247.1">
    <property type="nucleotide sequence ID" value="NZ_JAPAAF010000008.1"/>
</dbReference>
<dbReference type="NCBIfam" id="TIGR04256">
    <property type="entry name" value="GxxExxY"/>
    <property type="match status" value="1"/>
</dbReference>
<proteinExistence type="predicted"/>
<evidence type="ECO:0000313" key="2">
    <source>
        <dbReference type="Proteomes" id="UP001163821"/>
    </source>
</evidence>
<accession>A0AA42C9M1</accession>
<sequence length="125" mass="14378">MTENEISRIIVDIAFAIHQQLGPGLFESVYEDILVYELIERGLLVERQKAVPVIWKERKLDHGFRADLVVNSKVIIETKSVEALAQVHYKQLLTYLRLTSIKLGLLINFNETLIKNGIHRVVNNL</sequence>
<dbReference type="AlphaFoldDB" id="A0AA42C9M1"/>
<gene>
    <name evidence="1" type="ORF">N2K84_07885</name>
</gene>
<dbReference type="EMBL" id="JAPAAF010000008">
    <property type="protein sequence ID" value="MCW0482642.1"/>
    <property type="molecule type" value="Genomic_DNA"/>
</dbReference>